<dbReference type="Pfam" id="PF01171">
    <property type="entry name" value="ATP_bind_3"/>
    <property type="match status" value="1"/>
</dbReference>
<feature type="domain" description="tRNA(Ile)-lysidine/2-thiocytidine synthase N-terminal" evidence="7">
    <location>
        <begin position="43"/>
        <end position="218"/>
    </location>
</feature>
<comment type="function">
    <text evidence="6">Ligates lysine onto the cytidine present at position 34 of the AUA codon-specific tRNA(Ile) that contains the anticodon CAU, in an ATP-dependent manner. Cytidine is converted to lysidine, thus changing the amino acid specificity of the tRNA from methionine to isoleucine.</text>
</comment>
<dbReference type="EC" id="6.3.4.19" evidence="6"/>
<dbReference type="RefSeq" id="YP_009402803.1">
    <property type="nucleotide sequence ID" value="NC_035350.1"/>
</dbReference>
<accession>A0A1Z1XBB3</accession>
<keyword evidence="1 6" id="KW-0436">Ligase</keyword>
<dbReference type="InterPro" id="IPR014729">
    <property type="entry name" value="Rossmann-like_a/b/a_fold"/>
</dbReference>
<dbReference type="GeneID" id="33366823"/>
<evidence type="ECO:0000256" key="2">
    <source>
        <dbReference type="ARBA" id="ARBA00022694"/>
    </source>
</evidence>
<dbReference type="GO" id="GO:0006400">
    <property type="term" value="P:tRNA modification"/>
    <property type="evidence" value="ECO:0007669"/>
    <property type="project" value="UniProtKB-UniRule"/>
</dbReference>
<dbReference type="GO" id="GO:0009507">
    <property type="term" value="C:chloroplast"/>
    <property type="evidence" value="ECO:0007669"/>
    <property type="project" value="UniProtKB-SubCell"/>
</dbReference>
<dbReference type="SUPFAM" id="SSF52402">
    <property type="entry name" value="Adenine nucleotide alpha hydrolases-like"/>
    <property type="match status" value="1"/>
</dbReference>
<comment type="similarity">
    <text evidence="6">Belongs to the tRNA(Ile)-lysidine synthase family.</text>
</comment>
<dbReference type="PANTHER" id="PTHR43033">
    <property type="entry name" value="TRNA(ILE)-LYSIDINE SYNTHASE-RELATED"/>
    <property type="match status" value="1"/>
</dbReference>
<dbReference type="HAMAP" id="MF_01161">
    <property type="entry name" value="tRNA_Ile_lys_synt"/>
    <property type="match status" value="1"/>
</dbReference>
<gene>
    <name evidence="8" type="primary">orf343</name>
    <name evidence="6" type="synonym">tilS</name>
</gene>
<comment type="domain">
    <text evidence="6">The N-terminal region contains the highly conserved SGGXDS motif, predicted to be a P-loop motif involved in ATP binding.</text>
</comment>
<dbReference type="CDD" id="cd01992">
    <property type="entry name" value="TilS_N"/>
    <property type="match status" value="1"/>
</dbReference>
<dbReference type="GO" id="GO:0005524">
    <property type="term" value="F:ATP binding"/>
    <property type="evidence" value="ECO:0007669"/>
    <property type="project" value="UniProtKB-UniRule"/>
</dbReference>
<comment type="subcellular location">
    <subcellularLocation>
        <location evidence="6">Plastid</location>
        <location evidence="6">Chloroplast</location>
    </subcellularLocation>
</comment>
<sequence length="342" mass="41583">MNILNNLIIKDYCKLMIDIKSFIHNKFIKSLQSYKNILDSTCLIVAVSGGQDSMCLIKLLKDYKKLYKWNIKIINFNHNWRQDSYLNSKAINNISLRWGFQFIYFTKYIQNETAARKWRYNKLVQLAKDLDINYILTAHTATDKIETSIYNFIRGSGFEGITSLNYYQKINTKINIIRPLVYTTRDETIWFCRKFYMPIWSDITNYSYNIKRNRIRQELIPYISKYFNNKFNKNFTHFLNIINKEVEYLQNKSNYFYNISKHKKHTAINRILIGKLPLVLQRRIIRIFIYKKTKNKLNLMKTDYIIDKYTATFHKEYYRTEIDRNWFLVKRLNWIYLVNKIN</sequence>
<dbReference type="NCBIfam" id="TIGR02432">
    <property type="entry name" value="lysidine_TilS_N"/>
    <property type="match status" value="1"/>
</dbReference>
<protein>
    <recommendedName>
        <fullName evidence="6">tRNA(Ile)-lysidine synthase, chloroplastic</fullName>
        <ecNumber evidence="6">6.3.4.19</ecNumber>
    </recommendedName>
    <alternativeName>
        <fullName evidence="6">tRNA(Ile)-2-lysyl-cytidine synthase</fullName>
    </alternativeName>
    <alternativeName>
        <fullName evidence="6">tRNA(Ile)-lysidine synthetase</fullName>
    </alternativeName>
</protein>
<proteinExistence type="inferred from homology"/>
<keyword evidence="8" id="KW-0150">Chloroplast</keyword>
<feature type="binding site" evidence="6">
    <location>
        <begin position="48"/>
        <end position="53"/>
    </location>
    <ligand>
        <name>ATP</name>
        <dbReference type="ChEBI" id="CHEBI:30616"/>
    </ligand>
</feature>
<evidence type="ECO:0000256" key="6">
    <source>
        <dbReference type="HAMAP-Rule" id="MF_01161"/>
    </source>
</evidence>
<dbReference type="GO" id="GO:0032267">
    <property type="term" value="F:tRNA(Ile)-lysidine synthase activity"/>
    <property type="evidence" value="ECO:0007669"/>
    <property type="project" value="UniProtKB-EC"/>
</dbReference>
<dbReference type="InterPro" id="IPR011063">
    <property type="entry name" value="TilS/TtcA_N"/>
</dbReference>
<evidence type="ECO:0000256" key="1">
    <source>
        <dbReference type="ARBA" id="ARBA00022598"/>
    </source>
</evidence>
<keyword evidence="4 6" id="KW-0067">ATP-binding</keyword>
<evidence type="ECO:0000256" key="4">
    <source>
        <dbReference type="ARBA" id="ARBA00022840"/>
    </source>
</evidence>
<keyword evidence="3 6" id="KW-0547">Nucleotide-binding</keyword>
<evidence type="ECO:0000313" key="8">
    <source>
        <dbReference type="EMBL" id="ARX96152.1"/>
    </source>
</evidence>
<comment type="catalytic activity">
    <reaction evidence="5 6">
        <text>cytidine(34) in tRNA(Ile2) + L-lysine + ATP = lysidine(34) in tRNA(Ile2) + AMP + diphosphate + H(+)</text>
        <dbReference type="Rhea" id="RHEA:43744"/>
        <dbReference type="Rhea" id="RHEA-COMP:10625"/>
        <dbReference type="Rhea" id="RHEA-COMP:10670"/>
        <dbReference type="ChEBI" id="CHEBI:15378"/>
        <dbReference type="ChEBI" id="CHEBI:30616"/>
        <dbReference type="ChEBI" id="CHEBI:32551"/>
        <dbReference type="ChEBI" id="CHEBI:33019"/>
        <dbReference type="ChEBI" id="CHEBI:82748"/>
        <dbReference type="ChEBI" id="CHEBI:83665"/>
        <dbReference type="ChEBI" id="CHEBI:456215"/>
        <dbReference type="EC" id="6.3.4.19"/>
    </reaction>
</comment>
<keyword evidence="8" id="KW-0934">Plastid</keyword>
<dbReference type="InterPro" id="IPR012795">
    <property type="entry name" value="tRNA_Ile_lys_synt_N"/>
</dbReference>
<evidence type="ECO:0000256" key="5">
    <source>
        <dbReference type="ARBA" id="ARBA00048539"/>
    </source>
</evidence>
<organism evidence="8">
    <name type="scientific">Compsopogon caeruleus</name>
    <dbReference type="NCBI Taxonomy" id="31354"/>
    <lineage>
        <taxon>Eukaryota</taxon>
        <taxon>Rhodophyta</taxon>
        <taxon>Compsopogonophyceae</taxon>
        <taxon>Compsopogonales</taxon>
        <taxon>Compsopogonaceae</taxon>
        <taxon>Compsopogon</taxon>
    </lineage>
</organism>
<keyword evidence="2 6" id="KW-0819">tRNA processing</keyword>
<reference evidence="8" key="1">
    <citation type="submission" date="2016-11" db="EMBL/GenBank/DDBJ databases">
        <title>Chloroplast genome of compsopogon caeruleus.</title>
        <authorList>
            <person name="Nan F."/>
        </authorList>
    </citation>
    <scope>NUCLEOTIDE SEQUENCE</scope>
</reference>
<dbReference type="InterPro" id="IPR012094">
    <property type="entry name" value="tRNA_Ile_lys_synt"/>
</dbReference>
<dbReference type="EMBL" id="KY083067">
    <property type="protein sequence ID" value="ARX96152.1"/>
    <property type="molecule type" value="Genomic_DNA"/>
</dbReference>
<dbReference type="Gene3D" id="3.40.50.620">
    <property type="entry name" value="HUPs"/>
    <property type="match status" value="1"/>
</dbReference>
<dbReference type="SUPFAM" id="SSF82829">
    <property type="entry name" value="MesJ substrate recognition domain-like"/>
    <property type="match status" value="1"/>
</dbReference>
<dbReference type="AlphaFoldDB" id="A0A1Z1XBB3"/>
<geneLocation type="chloroplast" evidence="8"/>
<evidence type="ECO:0000259" key="7">
    <source>
        <dbReference type="Pfam" id="PF01171"/>
    </source>
</evidence>
<dbReference type="PANTHER" id="PTHR43033:SF1">
    <property type="entry name" value="TRNA(ILE)-LYSIDINE SYNTHASE-RELATED"/>
    <property type="match status" value="1"/>
</dbReference>
<name>A0A1Z1XBB3_9RHOD</name>
<evidence type="ECO:0000256" key="3">
    <source>
        <dbReference type="ARBA" id="ARBA00022741"/>
    </source>
</evidence>